<evidence type="ECO:0000313" key="4">
    <source>
        <dbReference type="Proteomes" id="UP000541583"/>
    </source>
</evidence>
<keyword evidence="1" id="KW-1133">Transmembrane helix</keyword>
<evidence type="ECO:0000313" key="2">
    <source>
        <dbReference type="EMBL" id="MBB6107975.1"/>
    </source>
</evidence>
<keyword evidence="1" id="KW-0812">Transmembrane</keyword>
<dbReference type="RefSeq" id="WP_183583890.1">
    <property type="nucleotide sequence ID" value="NZ_JACHCB010000001.1"/>
</dbReference>
<dbReference type="AlphaFoldDB" id="A0A841J586"/>
<comment type="caution">
    <text evidence="3">The sequence shown here is derived from an EMBL/GenBank/DDBJ whole genome shotgun (WGS) entry which is preliminary data.</text>
</comment>
<keyword evidence="1" id="KW-0472">Membrane</keyword>
<evidence type="ECO:0000313" key="3">
    <source>
        <dbReference type="EMBL" id="MBB6125954.1"/>
    </source>
</evidence>
<sequence>MLVAIIKVFIFLCILIIPLRGPKRRENKDDQSVQTKAISNYAVNEKGSLEMANKEYQSKTH</sequence>
<reference evidence="4 5" key="1">
    <citation type="submission" date="2020-08" db="EMBL/GenBank/DDBJ databases">
        <title>Genomic Encyclopedia of Type Strains, Phase IV (KMG-V): Genome sequencing to study the core and pangenomes of soil and plant-associated prokaryotes.</title>
        <authorList>
            <person name="Whitman W."/>
        </authorList>
    </citation>
    <scope>NUCLEOTIDE SEQUENCE [LARGE SCALE GENOMIC DNA]</scope>
    <source>
        <strain evidence="2 4">ANJLi2</strain>
        <strain evidence="3 5">MP601</strain>
    </source>
</reference>
<dbReference type="EMBL" id="JACHCB010000001">
    <property type="protein sequence ID" value="MBB6107975.1"/>
    <property type="molecule type" value="Genomic_DNA"/>
</dbReference>
<protein>
    <submittedName>
        <fullName evidence="3">Uncharacterized protein</fullName>
    </submittedName>
</protein>
<dbReference type="Proteomes" id="UP000541583">
    <property type="component" value="Unassembled WGS sequence"/>
</dbReference>
<dbReference type="EMBL" id="JACHCA010000001">
    <property type="protein sequence ID" value="MBB6125954.1"/>
    <property type="molecule type" value="Genomic_DNA"/>
</dbReference>
<evidence type="ECO:0000313" key="5">
    <source>
        <dbReference type="Proteomes" id="UP000548326"/>
    </source>
</evidence>
<gene>
    <name evidence="3" type="ORF">HDF22_000055</name>
    <name evidence="2" type="ORF">HDF23_000705</name>
</gene>
<organism evidence="3 5">
    <name type="scientific">Mucilaginibacter lappiensis</name>
    <dbReference type="NCBI Taxonomy" id="354630"/>
    <lineage>
        <taxon>Bacteria</taxon>
        <taxon>Pseudomonadati</taxon>
        <taxon>Bacteroidota</taxon>
        <taxon>Sphingobacteriia</taxon>
        <taxon>Sphingobacteriales</taxon>
        <taxon>Sphingobacteriaceae</taxon>
        <taxon>Mucilaginibacter</taxon>
    </lineage>
</organism>
<dbReference type="Proteomes" id="UP000548326">
    <property type="component" value="Unassembled WGS sequence"/>
</dbReference>
<keyword evidence="4" id="KW-1185">Reference proteome</keyword>
<proteinExistence type="predicted"/>
<name>A0A841J586_9SPHI</name>
<accession>A0A841J586</accession>
<feature type="transmembrane region" description="Helical" evidence="1">
    <location>
        <begin position="6"/>
        <end position="22"/>
    </location>
</feature>
<evidence type="ECO:0000256" key="1">
    <source>
        <dbReference type="SAM" id="Phobius"/>
    </source>
</evidence>